<organism evidence="1 2">
    <name type="scientific">Weissella koreensis</name>
    <dbReference type="NCBI Taxonomy" id="165096"/>
    <lineage>
        <taxon>Bacteria</taxon>
        <taxon>Bacillati</taxon>
        <taxon>Bacillota</taxon>
        <taxon>Bacilli</taxon>
        <taxon>Lactobacillales</taxon>
        <taxon>Lactobacillaceae</taxon>
        <taxon>Weissella</taxon>
    </lineage>
</organism>
<protein>
    <submittedName>
        <fullName evidence="1">DUF1634 domain-containing protein</fullName>
    </submittedName>
</protein>
<sequence length="119" mass="13566">MKDEMSRLELIIGKILRVGIAISIGLMLFGCLLLVFRNNKEIIPYYSYLELNKILSGILVLQPNAWLMGGLFVLILTPVIRVLTSVFAFMKVKDWTYMWITSLVLLILIVAMIFGISQK</sequence>
<evidence type="ECO:0000313" key="2">
    <source>
        <dbReference type="Proteomes" id="UP000516446"/>
    </source>
</evidence>
<reference evidence="1 2" key="1">
    <citation type="submission" date="2019-08" db="EMBL/GenBank/DDBJ databases">
        <authorList>
            <person name="Chang H.C."/>
            <person name="Mun S.Y."/>
        </authorList>
    </citation>
    <scope>NUCLEOTIDE SEQUENCE [LARGE SCALE GENOMIC DNA]</scope>
    <source>
        <strain evidence="1 2">SK</strain>
    </source>
</reference>
<evidence type="ECO:0000313" key="1">
    <source>
        <dbReference type="EMBL" id="QNT63982.1"/>
    </source>
</evidence>
<dbReference type="Proteomes" id="UP000516446">
    <property type="component" value="Chromosome"/>
</dbReference>
<proteinExistence type="predicted"/>
<keyword evidence="2" id="KW-1185">Reference proteome</keyword>
<dbReference type="RefSeq" id="WP_006845645.1">
    <property type="nucleotide sequence ID" value="NZ_CP026847.1"/>
</dbReference>
<dbReference type="Pfam" id="PF07843">
    <property type="entry name" value="DUF1634"/>
    <property type="match status" value="1"/>
</dbReference>
<dbReference type="EMBL" id="CP043431">
    <property type="protein sequence ID" value="QNT63982.1"/>
    <property type="molecule type" value="Genomic_DNA"/>
</dbReference>
<dbReference type="AlphaFoldDB" id="A0A7H1MKJ6"/>
<dbReference type="PROSITE" id="PS51257">
    <property type="entry name" value="PROKAR_LIPOPROTEIN"/>
    <property type="match status" value="1"/>
</dbReference>
<accession>A0A7H1MKJ6</accession>
<dbReference type="InterPro" id="IPR012861">
    <property type="entry name" value="DUF1634"/>
</dbReference>
<gene>
    <name evidence="1" type="ORF">FY536_01250</name>
</gene>
<name>A0A7H1MKJ6_9LACO</name>